<evidence type="ECO:0000313" key="2">
    <source>
        <dbReference type="Proteomes" id="UP000322084"/>
    </source>
</evidence>
<evidence type="ECO:0000313" key="1">
    <source>
        <dbReference type="EMBL" id="GEQ99337.1"/>
    </source>
</evidence>
<dbReference type="Proteomes" id="UP000322084">
    <property type="component" value="Unassembled WGS sequence"/>
</dbReference>
<proteinExistence type="predicted"/>
<reference evidence="1 2" key="1">
    <citation type="submission" date="2019-09" db="EMBL/GenBank/DDBJ databases">
        <title>NBRP : Genome information of microbial organism related human and environment.</title>
        <authorList>
            <person name="Hattori M."/>
            <person name="Oshima K."/>
            <person name="Inaba H."/>
            <person name="Suda W."/>
            <person name="Sakamoto M."/>
            <person name="Iino T."/>
            <person name="Kitahara M."/>
            <person name="Oshida Y."/>
            <person name="Iida T."/>
            <person name="Kudo T."/>
            <person name="Itoh T."/>
            <person name="Ohkuma M."/>
        </authorList>
    </citation>
    <scope>NUCLEOTIDE SEQUENCE [LARGE SCALE GENOMIC DNA]</scope>
    <source>
        <strain evidence="1 2">Hi-2</strain>
    </source>
</reference>
<organism evidence="1 2">
    <name type="scientific">Iodidimonas gelatinilytica</name>
    <dbReference type="NCBI Taxonomy" id="1236966"/>
    <lineage>
        <taxon>Bacteria</taxon>
        <taxon>Pseudomonadati</taxon>
        <taxon>Pseudomonadota</taxon>
        <taxon>Alphaproteobacteria</taxon>
        <taxon>Iodidimonadales</taxon>
        <taxon>Iodidimonadaceae</taxon>
        <taxon>Iodidimonas</taxon>
    </lineage>
</organism>
<name>A0A5A7MTQ6_9PROT</name>
<gene>
    <name evidence="1" type="ORF">JCM17844_29740</name>
</gene>
<protein>
    <submittedName>
        <fullName evidence="1">Uncharacterized protein</fullName>
    </submittedName>
</protein>
<dbReference type="EMBL" id="BKCL01000018">
    <property type="protein sequence ID" value="GEQ99337.1"/>
    <property type="molecule type" value="Genomic_DNA"/>
</dbReference>
<accession>A0A5A7MTQ6</accession>
<dbReference type="AlphaFoldDB" id="A0A5A7MTQ6"/>
<comment type="caution">
    <text evidence="1">The sequence shown here is derived from an EMBL/GenBank/DDBJ whole genome shotgun (WGS) entry which is preliminary data.</text>
</comment>
<sequence length="60" mass="6815">MMVSISDMEVKLSFAKAQDLLRLTQIAASRWGGVSLEDICAGYDIHAHWRISTTGWMLFR</sequence>